<comment type="caution">
    <text evidence="2">The sequence shown here is derived from an EMBL/GenBank/DDBJ whole genome shotgun (WGS) entry which is preliminary data.</text>
</comment>
<feature type="compositionally biased region" description="Polar residues" evidence="1">
    <location>
        <begin position="1"/>
        <end position="17"/>
    </location>
</feature>
<evidence type="ECO:0000256" key="1">
    <source>
        <dbReference type="SAM" id="MobiDB-lite"/>
    </source>
</evidence>
<organism evidence="2 3">
    <name type="scientific">Senna tora</name>
    <dbReference type="NCBI Taxonomy" id="362788"/>
    <lineage>
        <taxon>Eukaryota</taxon>
        <taxon>Viridiplantae</taxon>
        <taxon>Streptophyta</taxon>
        <taxon>Embryophyta</taxon>
        <taxon>Tracheophyta</taxon>
        <taxon>Spermatophyta</taxon>
        <taxon>Magnoliopsida</taxon>
        <taxon>eudicotyledons</taxon>
        <taxon>Gunneridae</taxon>
        <taxon>Pentapetalae</taxon>
        <taxon>rosids</taxon>
        <taxon>fabids</taxon>
        <taxon>Fabales</taxon>
        <taxon>Fabaceae</taxon>
        <taxon>Caesalpinioideae</taxon>
        <taxon>Cassia clade</taxon>
        <taxon>Senna</taxon>
    </lineage>
</organism>
<dbReference type="Proteomes" id="UP000634136">
    <property type="component" value="Unassembled WGS sequence"/>
</dbReference>
<keyword evidence="3" id="KW-1185">Reference proteome</keyword>
<feature type="region of interest" description="Disordered" evidence="1">
    <location>
        <begin position="1"/>
        <end position="32"/>
    </location>
</feature>
<dbReference type="OrthoDB" id="2919534at2759"/>
<sequence length="223" mass="24733">MTNILGISRKSLSADSSSGHDPRTSKKRKVENKKSPYLRIFPTPGDIEAEPFPMVISANVNGYLVKHILVDYGSSVDVLYYHAFSKMGGRYEDLQPLSLTVVSFNAEEAKSCYMANIDNTPSPNSKILMNKPSSNSDIIDLRDEIPGTRPEPSEELVPVRIYGNQDPREKGLGSRLQESIKESLEPTGLGHALEKSHHKTQKKNQDPILINVEAVRSNRTATV</sequence>
<accession>A0A834U016</accession>
<gene>
    <name evidence="2" type="ORF">G2W53_013875</name>
</gene>
<reference evidence="2" key="1">
    <citation type="submission" date="2020-09" db="EMBL/GenBank/DDBJ databases">
        <title>Genome-Enabled Discovery of Anthraquinone Biosynthesis in Senna tora.</title>
        <authorList>
            <person name="Kang S.-H."/>
            <person name="Pandey R.P."/>
            <person name="Lee C.-M."/>
            <person name="Sim J.-S."/>
            <person name="Jeong J.-T."/>
            <person name="Choi B.-S."/>
            <person name="Jung M."/>
            <person name="Ginzburg D."/>
            <person name="Zhao K."/>
            <person name="Won S.Y."/>
            <person name="Oh T.-J."/>
            <person name="Yu Y."/>
            <person name="Kim N.-H."/>
            <person name="Lee O.R."/>
            <person name="Lee T.-H."/>
            <person name="Bashyal P."/>
            <person name="Kim T.-S."/>
            <person name="Lee W.-H."/>
            <person name="Kawkins C."/>
            <person name="Kim C.-K."/>
            <person name="Kim J.S."/>
            <person name="Ahn B.O."/>
            <person name="Rhee S.Y."/>
            <person name="Sohng J.K."/>
        </authorList>
    </citation>
    <scope>NUCLEOTIDE SEQUENCE</scope>
    <source>
        <tissue evidence="2">Leaf</tissue>
    </source>
</reference>
<evidence type="ECO:0000313" key="3">
    <source>
        <dbReference type="Proteomes" id="UP000634136"/>
    </source>
</evidence>
<dbReference type="AlphaFoldDB" id="A0A834U016"/>
<name>A0A834U016_9FABA</name>
<evidence type="ECO:0000313" key="2">
    <source>
        <dbReference type="EMBL" id="KAF7831542.1"/>
    </source>
</evidence>
<dbReference type="EMBL" id="JAAIUW010000005">
    <property type="protein sequence ID" value="KAF7831542.1"/>
    <property type="molecule type" value="Genomic_DNA"/>
</dbReference>
<proteinExistence type="predicted"/>
<protein>
    <submittedName>
        <fullName evidence="2">Uncharacterized protein</fullName>
    </submittedName>
</protein>